<evidence type="ECO:0000256" key="1">
    <source>
        <dbReference type="SAM" id="Phobius"/>
    </source>
</evidence>
<name>A0A149UNT9_9PROT</name>
<dbReference type="RefSeq" id="WP_061500317.1">
    <property type="nucleotide sequence ID" value="NZ_LHZX01000276.1"/>
</dbReference>
<dbReference type="PATRIC" id="fig|178901.14.peg.1895"/>
<gene>
    <name evidence="2" type="ORF">AD951_05960</name>
</gene>
<accession>A0A149UNT9</accession>
<evidence type="ECO:0000313" key="3">
    <source>
        <dbReference type="Proteomes" id="UP000075377"/>
    </source>
</evidence>
<evidence type="ECO:0000313" key="2">
    <source>
        <dbReference type="EMBL" id="KXV69558.1"/>
    </source>
</evidence>
<dbReference type="AlphaFoldDB" id="A0A149UNT9"/>
<sequence length="62" mass="6861">MSRQTVIRIGALIIQVAILFLIWQGLSRSSSRGTLQAEIRAVSRKSKREIGAALTGSFTLFR</sequence>
<keyword evidence="1" id="KW-0472">Membrane</keyword>
<organism evidence="2 3">
    <name type="scientific">Acetobacter malorum</name>
    <dbReference type="NCBI Taxonomy" id="178901"/>
    <lineage>
        <taxon>Bacteria</taxon>
        <taxon>Pseudomonadati</taxon>
        <taxon>Pseudomonadota</taxon>
        <taxon>Alphaproteobacteria</taxon>
        <taxon>Acetobacterales</taxon>
        <taxon>Acetobacteraceae</taxon>
        <taxon>Acetobacter</taxon>
    </lineage>
</organism>
<dbReference type="EMBL" id="LHZX01000276">
    <property type="protein sequence ID" value="KXV69558.1"/>
    <property type="molecule type" value="Genomic_DNA"/>
</dbReference>
<comment type="caution">
    <text evidence="2">The sequence shown here is derived from an EMBL/GenBank/DDBJ whole genome shotgun (WGS) entry which is preliminary data.</text>
</comment>
<reference evidence="2 3" key="1">
    <citation type="submission" date="2015-06" db="EMBL/GenBank/DDBJ databases">
        <title>Improved classification and identification of acetic acid bacteria using matrix-assisted laser desorption/ionization time-of-flight mass spectrometry; Gluconobacter nephelii and Gluconobacter uchimurae are later heterotypic synonyms of Gluconobacter japonicus and Gluconobacter oxydans, respectively.</title>
        <authorList>
            <person name="Li L."/>
            <person name="Cleenwerck I."/>
            <person name="De Vuyst L."/>
            <person name="Vandamme P."/>
        </authorList>
    </citation>
    <scope>NUCLEOTIDE SEQUENCE [LARGE SCALE GENOMIC DNA]</scope>
    <source>
        <strain evidence="2 3">LMG 1699</strain>
    </source>
</reference>
<protein>
    <submittedName>
        <fullName evidence="2">Uncharacterized protein</fullName>
    </submittedName>
</protein>
<keyword evidence="1" id="KW-0812">Transmembrane</keyword>
<feature type="transmembrane region" description="Helical" evidence="1">
    <location>
        <begin position="6"/>
        <end position="26"/>
    </location>
</feature>
<dbReference type="Proteomes" id="UP000075377">
    <property type="component" value="Unassembled WGS sequence"/>
</dbReference>
<keyword evidence="1" id="KW-1133">Transmembrane helix</keyword>
<proteinExistence type="predicted"/>